<dbReference type="Proteomes" id="UP000241421">
    <property type="component" value="Unassembled WGS sequence"/>
</dbReference>
<proteinExistence type="predicted"/>
<dbReference type="Pfam" id="PF11776">
    <property type="entry name" value="RcnB"/>
    <property type="match status" value="1"/>
</dbReference>
<dbReference type="InterPro" id="IPR024572">
    <property type="entry name" value="RcnB"/>
</dbReference>
<comment type="caution">
    <text evidence="1">The sequence shown here is derived from an EMBL/GenBank/DDBJ whole genome shotgun (WGS) entry which is preliminary data.</text>
</comment>
<evidence type="ECO:0000313" key="2">
    <source>
        <dbReference type="Proteomes" id="UP000241421"/>
    </source>
</evidence>
<protein>
    <submittedName>
        <fullName evidence="1">Uncharacterized protein</fullName>
    </submittedName>
</protein>
<sequence>MRMSQYHQNDYYVVSDYRRHRLHAPQHGYHWVQSGNDFALVAIATGLIAQVLLNR</sequence>
<reference evidence="1 2" key="1">
    <citation type="submission" date="2018-04" db="EMBL/GenBank/DDBJ databases">
        <title>Massilia violaceinigra sp. nov., a novel purple-pigmented bacterium isolated from Tianshan glacier, Xinjiang, China.</title>
        <authorList>
            <person name="Wang H."/>
        </authorList>
    </citation>
    <scope>NUCLEOTIDE SEQUENCE [LARGE SCALE GENOMIC DNA]</scope>
    <source>
        <strain evidence="1 2">B448-2</strain>
    </source>
</reference>
<keyword evidence="2" id="KW-1185">Reference proteome</keyword>
<dbReference type="EMBL" id="PXWF02000346">
    <property type="protein sequence ID" value="PWF39071.1"/>
    <property type="molecule type" value="Genomic_DNA"/>
</dbReference>
<dbReference type="Gene3D" id="3.10.450.160">
    <property type="entry name" value="inner membrane protein cigr"/>
    <property type="match status" value="1"/>
</dbReference>
<evidence type="ECO:0000313" key="1">
    <source>
        <dbReference type="EMBL" id="PWF39071.1"/>
    </source>
</evidence>
<gene>
    <name evidence="1" type="ORF">C7C56_027575</name>
</gene>
<name>A0A2U2H8Z4_9BURK</name>
<dbReference type="OrthoDB" id="6687316at2"/>
<organism evidence="1 2">
    <name type="scientific">Massilia glaciei</name>
    <dbReference type="NCBI Taxonomy" id="1524097"/>
    <lineage>
        <taxon>Bacteria</taxon>
        <taxon>Pseudomonadati</taxon>
        <taxon>Pseudomonadota</taxon>
        <taxon>Betaproteobacteria</taxon>
        <taxon>Burkholderiales</taxon>
        <taxon>Oxalobacteraceae</taxon>
        <taxon>Telluria group</taxon>
        <taxon>Massilia</taxon>
    </lineage>
</organism>
<accession>A0A2U2H8Z4</accession>
<dbReference type="AlphaFoldDB" id="A0A2U2H8Z4"/>